<dbReference type="InterPro" id="IPR055164">
    <property type="entry name" value="EDR1/CTR1/ARMC3-like_pept-like"/>
</dbReference>
<evidence type="ECO:0000259" key="1">
    <source>
        <dbReference type="Pfam" id="PF14381"/>
    </source>
</evidence>
<dbReference type="Pfam" id="PF14381">
    <property type="entry name" value="EDR1_CTR1_ARMC3_pept"/>
    <property type="match status" value="1"/>
</dbReference>
<gene>
    <name evidence="2" type="ORF">NTEN_LOCUS873</name>
</gene>
<dbReference type="Proteomes" id="UP000479000">
    <property type="component" value="Unassembled WGS sequence"/>
</dbReference>
<feature type="domain" description="EDR1/CTR1/ARMC3-like peptidase-like" evidence="1">
    <location>
        <begin position="120"/>
        <end position="177"/>
    </location>
</feature>
<accession>A0A6H5FW92</accession>
<evidence type="ECO:0000313" key="3">
    <source>
        <dbReference type="Proteomes" id="UP000479000"/>
    </source>
</evidence>
<dbReference type="EMBL" id="CADCXU010001641">
    <property type="protein sequence ID" value="CAA9994053.1"/>
    <property type="molecule type" value="Genomic_DNA"/>
</dbReference>
<dbReference type="OrthoDB" id="6614011at2759"/>
<protein>
    <recommendedName>
        <fullName evidence="1">EDR1/CTR1/ARMC3-like peptidase-like domain-containing protein</fullName>
    </recommendedName>
</protein>
<evidence type="ECO:0000313" key="2">
    <source>
        <dbReference type="EMBL" id="CAA9994053.1"/>
    </source>
</evidence>
<sequence>MRSRWRSKVGDLHLGSGYDACAWAVRLFHPRSTSYDESLQPLFKFSQASPSLLSYHNVGKFTDNSGAIDVETSENFDLYTTISRSADSVQQTEDDEEIFVELEEDTRLAEIFEQANQSIAQLDEVYQSKTLTTNIHPIGRLVVGHKFERAVLYKVLADALGVRCWLRRGTGQTASIAWVEVNVEPPNSKNPQQAEELKPNHLIDLMSAEPRLLPIGSKEARQYTKLLD</sequence>
<proteinExistence type="predicted"/>
<dbReference type="AlphaFoldDB" id="A0A6H5FW92"/>
<reference evidence="2 3" key="1">
    <citation type="submission" date="2020-02" db="EMBL/GenBank/DDBJ databases">
        <authorList>
            <person name="Ferguson B K."/>
        </authorList>
    </citation>
    <scope>NUCLEOTIDE SEQUENCE [LARGE SCALE GENOMIC DNA]</scope>
</reference>
<organism evidence="2 3">
    <name type="scientific">Nesidiocoris tenuis</name>
    <dbReference type="NCBI Taxonomy" id="355587"/>
    <lineage>
        <taxon>Eukaryota</taxon>
        <taxon>Metazoa</taxon>
        <taxon>Ecdysozoa</taxon>
        <taxon>Arthropoda</taxon>
        <taxon>Hexapoda</taxon>
        <taxon>Insecta</taxon>
        <taxon>Pterygota</taxon>
        <taxon>Neoptera</taxon>
        <taxon>Paraneoptera</taxon>
        <taxon>Hemiptera</taxon>
        <taxon>Heteroptera</taxon>
        <taxon>Panheteroptera</taxon>
        <taxon>Cimicomorpha</taxon>
        <taxon>Miridae</taxon>
        <taxon>Dicyphina</taxon>
        <taxon>Nesidiocoris</taxon>
    </lineage>
</organism>
<name>A0A6H5FW92_9HEMI</name>
<keyword evidence="3" id="KW-1185">Reference proteome</keyword>